<dbReference type="GO" id="GO:0005829">
    <property type="term" value="C:cytosol"/>
    <property type="evidence" value="ECO:0007669"/>
    <property type="project" value="TreeGrafter"/>
</dbReference>
<dbReference type="AlphaFoldDB" id="A0A1D7U036"/>
<reference evidence="3 4" key="1">
    <citation type="journal article" date="2015" name="Antonie Van Leeuwenhoek">
        <title>Bosea vaviloviae sp. nov., a new species of slow-growing rhizobia isolated from nodules of the relict species Vavilovia formosa (Stev.) Fed.</title>
        <authorList>
            <person name="Safronova V.I."/>
            <person name="Kuznetsova I.G."/>
            <person name="Sazanova A.L."/>
            <person name="Kimeklis A.K."/>
            <person name="Belimov A.A."/>
            <person name="Andronov E.E."/>
            <person name="Pinaev A.G."/>
            <person name="Chizhevskaya E.P."/>
            <person name="Pukhaev A.R."/>
            <person name="Popov K.P."/>
            <person name="Willems A."/>
            <person name="Tikhonovich I.A."/>
        </authorList>
    </citation>
    <scope>NUCLEOTIDE SEQUENCE [LARGE SCALE GENOMIC DNA]</scope>
    <source>
        <strain evidence="3 4">Vaf18</strain>
    </source>
</reference>
<dbReference type="Pfam" id="PF07883">
    <property type="entry name" value="Cupin_2"/>
    <property type="match status" value="1"/>
</dbReference>
<dbReference type="InterPro" id="IPR001387">
    <property type="entry name" value="Cro/C1-type_HTH"/>
</dbReference>
<dbReference type="InterPro" id="IPR050807">
    <property type="entry name" value="TransReg_Diox_bact_type"/>
</dbReference>
<dbReference type="InterPro" id="IPR013096">
    <property type="entry name" value="Cupin_2"/>
</dbReference>
<dbReference type="SUPFAM" id="SSF51182">
    <property type="entry name" value="RmlC-like cupins"/>
    <property type="match status" value="1"/>
</dbReference>
<evidence type="ECO:0000313" key="4">
    <source>
        <dbReference type="Proteomes" id="UP000094969"/>
    </source>
</evidence>
<dbReference type="CDD" id="cd00093">
    <property type="entry name" value="HTH_XRE"/>
    <property type="match status" value="1"/>
</dbReference>
<keyword evidence="4" id="KW-1185">Reference proteome</keyword>
<dbReference type="SMART" id="SM00530">
    <property type="entry name" value="HTH_XRE"/>
    <property type="match status" value="1"/>
</dbReference>
<sequence>MRGWQGMVLSLSVQDSSTGSGAPGETRKTLEIALGRQIRAIRRSHDLSVADLAAAAGISAGMLSKIENGQISPSLSTIAAIAASVNVPISTLFAAFEEKSDCSYVPAGKGVNIERRGTKAGHVYELLGHALGGDVVVEPYLITLREDASPFTGFQHAGVEFIYMLSGEVVYRHAEGRYRLKPGDALLFDSGALHGPEEFVQLPMTYLSIIVYPRQAL</sequence>
<name>A0A1D7U036_9HYPH</name>
<dbReference type="Gene3D" id="2.60.120.10">
    <property type="entry name" value="Jelly Rolls"/>
    <property type="match status" value="1"/>
</dbReference>
<dbReference type="InterPro" id="IPR010982">
    <property type="entry name" value="Lambda_DNA-bd_dom_sf"/>
</dbReference>
<dbReference type="OrthoDB" id="9805356at2"/>
<feature type="domain" description="HTH cro/C1-type" evidence="2">
    <location>
        <begin position="38"/>
        <end position="92"/>
    </location>
</feature>
<dbReference type="RefSeq" id="WP_069689948.1">
    <property type="nucleotide sequence ID" value="NZ_CP017147.1"/>
</dbReference>
<keyword evidence="1" id="KW-0238">DNA-binding</keyword>
<dbReference type="PROSITE" id="PS50943">
    <property type="entry name" value="HTH_CROC1"/>
    <property type="match status" value="1"/>
</dbReference>
<organism evidence="3 4">
    <name type="scientific">Bosea vaviloviae</name>
    <dbReference type="NCBI Taxonomy" id="1526658"/>
    <lineage>
        <taxon>Bacteria</taxon>
        <taxon>Pseudomonadati</taxon>
        <taxon>Pseudomonadota</taxon>
        <taxon>Alphaproteobacteria</taxon>
        <taxon>Hyphomicrobiales</taxon>
        <taxon>Boseaceae</taxon>
        <taxon>Bosea</taxon>
    </lineage>
</organism>
<dbReference type="Proteomes" id="UP000094969">
    <property type="component" value="Chromosome"/>
</dbReference>
<evidence type="ECO:0000259" key="2">
    <source>
        <dbReference type="PROSITE" id="PS50943"/>
    </source>
</evidence>
<dbReference type="SUPFAM" id="SSF47413">
    <property type="entry name" value="lambda repressor-like DNA-binding domains"/>
    <property type="match status" value="1"/>
</dbReference>
<dbReference type="GO" id="GO:0003677">
    <property type="term" value="F:DNA binding"/>
    <property type="evidence" value="ECO:0007669"/>
    <property type="project" value="UniProtKB-KW"/>
</dbReference>
<dbReference type="InterPro" id="IPR011051">
    <property type="entry name" value="RmlC_Cupin_sf"/>
</dbReference>
<dbReference type="STRING" id="1526658.BHK69_09855"/>
<evidence type="ECO:0000313" key="3">
    <source>
        <dbReference type="EMBL" id="AOO80730.1"/>
    </source>
</evidence>
<dbReference type="PANTHER" id="PTHR46797">
    <property type="entry name" value="HTH-TYPE TRANSCRIPTIONAL REGULATOR"/>
    <property type="match status" value="1"/>
</dbReference>
<dbReference type="KEGG" id="bvv:BHK69_09855"/>
<dbReference type="GO" id="GO:0003700">
    <property type="term" value="F:DNA-binding transcription factor activity"/>
    <property type="evidence" value="ECO:0007669"/>
    <property type="project" value="TreeGrafter"/>
</dbReference>
<dbReference type="EMBL" id="CP017147">
    <property type="protein sequence ID" value="AOO80730.1"/>
    <property type="molecule type" value="Genomic_DNA"/>
</dbReference>
<dbReference type="Gene3D" id="1.10.260.40">
    <property type="entry name" value="lambda repressor-like DNA-binding domains"/>
    <property type="match status" value="1"/>
</dbReference>
<gene>
    <name evidence="3" type="ORF">BHK69_09855</name>
</gene>
<protein>
    <submittedName>
        <fullName evidence="3">XRE family transcriptional regulator</fullName>
    </submittedName>
</protein>
<accession>A0A1D7U036</accession>
<dbReference type="PANTHER" id="PTHR46797:SF1">
    <property type="entry name" value="METHYLPHOSPHONATE SYNTHASE"/>
    <property type="match status" value="1"/>
</dbReference>
<dbReference type="CDD" id="cd02209">
    <property type="entry name" value="cupin_XRE_C"/>
    <property type="match status" value="1"/>
</dbReference>
<dbReference type="Pfam" id="PF01381">
    <property type="entry name" value="HTH_3"/>
    <property type="match status" value="1"/>
</dbReference>
<proteinExistence type="predicted"/>
<evidence type="ECO:0000256" key="1">
    <source>
        <dbReference type="ARBA" id="ARBA00023125"/>
    </source>
</evidence>
<dbReference type="InterPro" id="IPR014710">
    <property type="entry name" value="RmlC-like_jellyroll"/>
</dbReference>